<dbReference type="Gene3D" id="1.10.3720.10">
    <property type="entry name" value="MetI-like"/>
    <property type="match status" value="1"/>
</dbReference>
<dbReference type="GO" id="GO:0055085">
    <property type="term" value="P:transmembrane transport"/>
    <property type="evidence" value="ECO:0007669"/>
    <property type="project" value="InterPro"/>
</dbReference>
<proteinExistence type="inferred from homology"/>
<evidence type="ECO:0000256" key="2">
    <source>
        <dbReference type="ARBA" id="ARBA00022448"/>
    </source>
</evidence>
<keyword evidence="3" id="KW-1003">Cell membrane</keyword>
<name>U7V3L1_9FUSO</name>
<dbReference type="InterPro" id="IPR035906">
    <property type="entry name" value="MetI-like_sf"/>
</dbReference>
<feature type="domain" description="ABC transmembrane type-1" evidence="8">
    <location>
        <begin position="53"/>
        <end position="237"/>
    </location>
</feature>
<evidence type="ECO:0000313" key="9">
    <source>
        <dbReference type="EMBL" id="ERT66287.1"/>
    </source>
</evidence>
<feature type="transmembrane region" description="Helical" evidence="7">
    <location>
        <begin position="215"/>
        <end position="236"/>
    </location>
</feature>
<dbReference type="RefSeq" id="WP_023052163.1">
    <property type="nucleotide sequence ID" value="NZ_CP173065.2"/>
</dbReference>
<dbReference type="eggNOG" id="COG0600">
    <property type="taxonomic scope" value="Bacteria"/>
</dbReference>
<evidence type="ECO:0000256" key="6">
    <source>
        <dbReference type="ARBA" id="ARBA00023136"/>
    </source>
</evidence>
<feature type="transmembrane region" description="Helical" evidence="7">
    <location>
        <begin position="49"/>
        <end position="76"/>
    </location>
</feature>
<evidence type="ECO:0000313" key="10">
    <source>
        <dbReference type="Proteomes" id="UP000017081"/>
    </source>
</evidence>
<comment type="subcellular location">
    <subcellularLocation>
        <location evidence="1 7">Cell membrane</location>
        <topology evidence="1 7">Multi-pass membrane protein</topology>
    </subcellularLocation>
</comment>
<accession>U7V3L1</accession>
<evidence type="ECO:0000256" key="1">
    <source>
        <dbReference type="ARBA" id="ARBA00004651"/>
    </source>
</evidence>
<keyword evidence="4 7" id="KW-0812">Transmembrane</keyword>
<dbReference type="EMBL" id="AXZF01000144">
    <property type="protein sequence ID" value="ERT66287.1"/>
    <property type="molecule type" value="Genomic_DNA"/>
</dbReference>
<dbReference type="PROSITE" id="PS50928">
    <property type="entry name" value="ABC_TM1"/>
    <property type="match status" value="1"/>
</dbReference>
<dbReference type="PANTHER" id="PTHR30151">
    <property type="entry name" value="ALKANE SULFONATE ABC TRANSPORTER-RELATED, MEMBRANE SUBUNIT"/>
    <property type="match status" value="1"/>
</dbReference>
<dbReference type="STRING" id="1319815.HMPREF0202_02635"/>
<feature type="transmembrane region" description="Helical" evidence="7">
    <location>
        <begin position="88"/>
        <end position="113"/>
    </location>
</feature>
<evidence type="ECO:0000256" key="4">
    <source>
        <dbReference type="ARBA" id="ARBA00022692"/>
    </source>
</evidence>
<evidence type="ECO:0000256" key="7">
    <source>
        <dbReference type="RuleBase" id="RU363032"/>
    </source>
</evidence>
<dbReference type="GO" id="GO:0005886">
    <property type="term" value="C:plasma membrane"/>
    <property type="evidence" value="ECO:0007669"/>
    <property type="project" value="UniProtKB-SubCell"/>
</dbReference>
<evidence type="ECO:0000259" key="8">
    <source>
        <dbReference type="PROSITE" id="PS50928"/>
    </source>
</evidence>
<reference evidence="9 10" key="1">
    <citation type="submission" date="2013-08" db="EMBL/GenBank/DDBJ databases">
        <authorList>
            <person name="Weinstock G."/>
            <person name="Sodergren E."/>
            <person name="Wylie T."/>
            <person name="Fulton L."/>
            <person name="Fulton R."/>
            <person name="Fronick C."/>
            <person name="O'Laughlin M."/>
            <person name="Godfrey J."/>
            <person name="Miner T."/>
            <person name="Herter B."/>
            <person name="Appelbaum E."/>
            <person name="Cordes M."/>
            <person name="Lek S."/>
            <person name="Wollam A."/>
            <person name="Pepin K.H."/>
            <person name="Palsikar V.B."/>
            <person name="Mitreva M."/>
            <person name="Wilson R.K."/>
        </authorList>
    </citation>
    <scope>NUCLEOTIDE SEQUENCE [LARGE SCALE GENOMIC DNA]</scope>
    <source>
        <strain evidence="9 10">ATCC BAA-474</strain>
    </source>
</reference>
<keyword evidence="10" id="KW-1185">Reference proteome</keyword>
<dbReference type="PANTHER" id="PTHR30151:SF20">
    <property type="entry name" value="ABC TRANSPORTER PERMEASE PROTEIN HI_0355-RELATED"/>
    <property type="match status" value="1"/>
</dbReference>
<feature type="transmembrane region" description="Helical" evidence="7">
    <location>
        <begin position="172"/>
        <end position="195"/>
    </location>
</feature>
<dbReference type="InterPro" id="IPR000515">
    <property type="entry name" value="MetI-like"/>
</dbReference>
<dbReference type="SUPFAM" id="SSF161098">
    <property type="entry name" value="MetI-like"/>
    <property type="match status" value="1"/>
</dbReference>
<dbReference type="CDD" id="cd06261">
    <property type="entry name" value="TM_PBP2"/>
    <property type="match status" value="1"/>
</dbReference>
<dbReference type="Proteomes" id="UP000017081">
    <property type="component" value="Unassembled WGS sequence"/>
</dbReference>
<organism evidence="9 10">
    <name type="scientific">Cetobacterium somerae ATCC BAA-474</name>
    <dbReference type="NCBI Taxonomy" id="1319815"/>
    <lineage>
        <taxon>Bacteria</taxon>
        <taxon>Fusobacteriati</taxon>
        <taxon>Fusobacteriota</taxon>
        <taxon>Fusobacteriia</taxon>
        <taxon>Fusobacteriales</taxon>
        <taxon>Fusobacteriaceae</taxon>
        <taxon>Cetobacterium</taxon>
    </lineage>
</organism>
<dbReference type="PATRIC" id="fig|1319815.3.peg.2522"/>
<keyword evidence="2 7" id="KW-0813">Transport</keyword>
<evidence type="ECO:0000256" key="3">
    <source>
        <dbReference type="ARBA" id="ARBA00022475"/>
    </source>
</evidence>
<feature type="transmembrane region" description="Helical" evidence="7">
    <location>
        <begin position="119"/>
        <end position="138"/>
    </location>
</feature>
<evidence type="ECO:0000256" key="5">
    <source>
        <dbReference type="ARBA" id="ARBA00022989"/>
    </source>
</evidence>
<protein>
    <submittedName>
        <fullName evidence="9">ABC transporter, permease protein</fullName>
    </submittedName>
</protein>
<keyword evidence="5 7" id="KW-1133">Transmembrane helix</keyword>
<dbReference type="HOGENOM" id="CLU_046113_2_1_0"/>
<comment type="caution">
    <text evidence="9">The sequence shown here is derived from an EMBL/GenBank/DDBJ whole genome shotgun (WGS) entry which is preliminary data.</text>
</comment>
<sequence length="246" mass="27678">MKKINFSIISLFSFFILWEVLGRYINKGYILPTPLNILKKIWILKEGLFFIHLPATLNIAVISLILTILLGLFLAISMDFSHIVYSCIHPLIITSQTIPITALAPIFILWFGYSIWSKVVVAVIISFFPVTITIYNGLQNVEKDEINYFKSLKASKTQIFLKLKLPRALPNFFSALKMSIPLVLIGAAIGEWLGATSGLGYFSKRMMSQLDGAGVFAPIVIISLLAITLVQIITIFENIILHWRSK</sequence>
<gene>
    <name evidence="9" type="ORF">HMPREF0202_02635</name>
</gene>
<dbReference type="Pfam" id="PF00528">
    <property type="entry name" value="BPD_transp_1"/>
    <property type="match status" value="1"/>
</dbReference>
<comment type="similarity">
    <text evidence="7">Belongs to the binding-protein-dependent transport system permease family.</text>
</comment>
<dbReference type="AlphaFoldDB" id="U7V3L1"/>
<keyword evidence="6 7" id="KW-0472">Membrane</keyword>